<dbReference type="EMBL" id="ML977010">
    <property type="protein sequence ID" value="KAF1952448.1"/>
    <property type="molecule type" value="Genomic_DNA"/>
</dbReference>
<dbReference type="GO" id="GO:0043386">
    <property type="term" value="P:mycotoxin biosynthetic process"/>
    <property type="evidence" value="ECO:0007669"/>
    <property type="project" value="InterPro"/>
</dbReference>
<feature type="transmembrane region" description="Helical" evidence="2">
    <location>
        <begin position="49"/>
        <end position="71"/>
    </location>
</feature>
<keyword evidence="2" id="KW-1133">Transmembrane helix</keyword>
<keyword evidence="2" id="KW-0472">Membrane</keyword>
<comment type="similarity">
    <text evidence="1">Belongs to the ustYa family.</text>
</comment>
<organism evidence="3 4">
    <name type="scientific">Byssothecium circinans</name>
    <dbReference type="NCBI Taxonomy" id="147558"/>
    <lineage>
        <taxon>Eukaryota</taxon>
        <taxon>Fungi</taxon>
        <taxon>Dikarya</taxon>
        <taxon>Ascomycota</taxon>
        <taxon>Pezizomycotina</taxon>
        <taxon>Dothideomycetes</taxon>
        <taxon>Pleosporomycetidae</taxon>
        <taxon>Pleosporales</taxon>
        <taxon>Massarineae</taxon>
        <taxon>Massarinaceae</taxon>
        <taxon>Byssothecium</taxon>
    </lineage>
</organism>
<evidence type="ECO:0000313" key="4">
    <source>
        <dbReference type="Proteomes" id="UP000800035"/>
    </source>
</evidence>
<name>A0A6A5TJ97_9PLEO</name>
<dbReference type="Pfam" id="PF11807">
    <property type="entry name" value="UstYa"/>
    <property type="match status" value="1"/>
</dbReference>
<reference evidence="3" key="1">
    <citation type="journal article" date="2020" name="Stud. Mycol.">
        <title>101 Dothideomycetes genomes: a test case for predicting lifestyles and emergence of pathogens.</title>
        <authorList>
            <person name="Haridas S."/>
            <person name="Albert R."/>
            <person name="Binder M."/>
            <person name="Bloem J."/>
            <person name="Labutti K."/>
            <person name="Salamov A."/>
            <person name="Andreopoulos B."/>
            <person name="Baker S."/>
            <person name="Barry K."/>
            <person name="Bills G."/>
            <person name="Bluhm B."/>
            <person name="Cannon C."/>
            <person name="Castanera R."/>
            <person name="Culley D."/>
            <person name="Daum C."/>
            <person name="Ezra D."/>
            <person name="Gonzalez J."/>
            <person name="Henrissat B."/>
            <person name="Kuo A."/>
            <person name="Liang C."/>
            <person name="Lipzen A."/>
            <person name="Lutzoni F."/>
            <person name="Magnuson J."/>
            <person name="Mondo S."/>
            <person name="Nolan M."/>
            <person name="Ohm R."/>
            <person name="Pangilinan J."/>
            <person name="Park H.-J."/>
            <person name="Ramirez L."/>
            <person name="Alfaro M."/>
            <person name="Sun H."/>
            <person name="Tritt A."/>
            <person name="Yoshinaga Y."/>
            <person name="Zwiers L.-H."/>
            <person name="Turgeon B."/>
            <person name="Goodwin S."/>
            <person name="Spatafora J."/>
            <person name="Crous P."/>
            <person name="Grigoriev I."/>
        </authorList>
    </citation>
    <scope>NUCLEOTIDE SEQUENCE</scope>
    <source>
        <strain evidence="3">CBS 675.92</strain>
    </source>
</reference>
<evidence type="ECO:0000256" key="1">
    <source>
        <dbReference type="ARBA" id="ARBA00035112"/>
    </source>
</evidence>
<evidence type="ECO:0008006" key="5">
    <source>
        <dbReference type="Google" id="ProtNLM"/>
    </source>
</evidence>
<dbReference type="PANTHER" id="PTHR33365:SF13">
    <property type="entry name" value="TAT PATHWAY SIGNAL SEQUENCE"/>
    <property type="match status" value="1"/>
</dbReference>
<evidence type="ECO:0000313" key="3">
    <source>
        <dbReference type="EMBL" id="KAF1952448.1"/>
    </source>
</evidence>
<gene>
    <name evidence="3" type="ORF">CC80DRAFT_572070</name>
</gene>
<evidence type="ECO:0000256" key="2">
    <source>
        <dbReference type="SAM" id="Phobius"/>
    </source>
</evidence>
<proteinExistence type="inferred from homology"/>
<keyword evidence="2" id="KW-0812">Transmembrane</keyword>
<keyword evidence="4" id="KW-1185">Reference proteome</keyword>
<dbReference type="Proteomes" id="UP000800035">
    <property type="component" value="Unassembled WGS sequence"/>
</dbReference>
<protein>
    <recommendedName>
        <fullName evidence="5">Tat pathway signal sequence</fullName>
    </recommendedName>
</protein>
<dbReference type="PANTHER" id="PTHR33365">
    <property type="entry name" value="YALI0B05434P"/>
    <property type="match status" value="1"/>
</dbReference>
<dbReference type="InterPro" id="IPR021765">
    <property type="entry name" value="UstYa-like"/>
</dbReference>
<sequence length="294" mass="33324">MLDLWRRFSKRKVDFEYIPSEDSEHLLHDSKPAHCNTQSPVTACKGPSWLVVTILLMFTAVVSALLGAWAVQRERMDADAFSIQHISQYSPIVEDVGVHFTPTRFNGSLLKSNVFRQDAGPEVDEAWKSIGVDYSAARIPASQAPRSGLASDQVKIKGKYGGGYPAHVEGLHHLHCLNLLRKSLAWNFKYYTEQGLGPFRNDPDILKYHITHCLDILRQQLMCTVDVGVLGQVWYQPPGKGPEPFVDFNTMHKCRNFEGIREWAEKHQLPPSEEVPADFLEMPREGDRVWDSVP</sequence>
<accession>A0A6A5TJ97</accession>
<dbReference type="OrthoDB" id="3687641at2759"/>
<dbReference type="AlphaFoldDB" id="A0A6A5TJ97"/>